<reference evidence="7" key="1">
    <citation type="submission" date="2010-07" db="EMBL/GenBank/DDBJ databases">
        <title>Complete sequence of Clostridium saccharolyticum WM1.</title>
        <authorList>
            <consortium name="US DOE Joint Genome Institute"/>
            <person name="Lucas S."/>
            <person name="Copeland A."/>
            <person name="Lapidus A."/>
            <person name="Cheng J.-F."/>
            <person name="Bruce D."/>
            <person name="Goodwin L."/>
            <person name="Pitluck S."/>
            <person name="Chertkov O."/>
            <person name="Detter J.C."/>
            <person name="Han C."/>
            <person name="Tapia R."/>
            <person name="Land M."/>
            <person name="Hauser L."/>
            <person name="Chang Y.-J."/>
            <person name="Jeffries C."/>
            <person name="Kyrpides N."/>
            <person name="Ivanova N."/>
            <person name="Mikhailova N."/>
            <person name="Mouttaki H."/>
            <person name="Lin L."/>
            <person name="Zhou J."/>
            <person name="Hemme C.L."/>
            <person name="Woyke T."/>
        </authorList>
    </citation>
    <scope>NUCLEOTIDE SEQUENCE [LARGE SCALE GENOMIC DNA]</scope>
    <source>
        <strain evidence="7">WM1</strain>
    </source>
</reference>
<dbReference type="STRING" id="610130.Closa_3648"/>
<protein>
    <submittedName>
        <fullName evidence="7">Extradiol ring-cleavage dioxygenase class III protein subunit B</fullName>
    </submittedName>
</protein>
<evidence type="ECO:0000256" key="5">
    <source>
        <dbReference type="ARBA" id="ARBA00023002"/>
    </source>
</evidence>
<dbReference type="InterPro" id="IPR014436">
    <property type="entry name" value="Extradiol_dOase_DODA"/>
</dbReference>
<dbReference type="PANTHER" id="PTHR30096:SF0">
    <property type="entry name" value="4,5-DOPA DIOXYGENASE EXTRADIOL-LIKE PROTEIN"/>
    <property type="match status" value="1"/>
</dbReference>
<dbReference type="RefSeq" id="WP_013274237.1">
    <property type="nucleotide sequence ID" value="NC_014376.1"/>
</dbReference>
<dbReference type="Proteomes" id="UP000001662">
    <property type="component" value="Chromosome"/>
</dbReference>
<dbReference type="PANTHER" id="PTHR30096">
    <property type="entry name" value="4,5-DOPA DIOXYGENASE EXTRADIOL-LIKE PROTEIN"/>
    <property type="match status" value="1"/>
</dbReference>
<evidence type="ECO:0000259" key="6">
    <source>
        <dbReference type="Pfam" id="PF02900"/>
    </source>
</evidence>
<keyword evidence="5" id="KW-0560">Oxidoreductase</keyword>
<sequence length="255" mass="28763">MQKMPVLFIGHGSPMNAIEENRFSAQWKQLPTRIPRPQAILSISAHWFTSGTKVTDSSAPKMIYDMYGFPDELYQVAYNAPGSPHFAAVTKELLKDRVQLDNTWGLDHGSWSVLRHIYPHADVPVFQLSVDRLASAKTHYEIGRKLRTLREQGVLILGSGNIVHNLARVTWDMDGGYHWAEEFDLYIKNRILKRNLEDVIHFERAGTSSAFAFSTLDHFAPLLYILGASDENDTVSVFNDSCVLGALSMTSYLFG</sequence>
<evidence type="ECO:0000256" key="1">
    <source>
        <dbReference type="ARBA" id="ARBA00001947"/>
    </source>
</evidence>
<keyword evidence="3" id="KW-0479">Metal-binding</keyword>
<dbReference type="PaxDb" id="610130-Closa_3648"/>
<accession>D9RAX4</accession>
<dbReference type="Pfam" id="PF02900">
    <property type="entry name" value="LigB"/>
    <property type="match status" value="1"/>
</dbReference>
<keyword evidence="8" id="KW-1185">Reference proteome</keyword>
<dbReference type="SUPFAM" id="SSF53213">
    <property type="entry name" value="LigB-like"/>
    <property type="match status" value="1"/>
</dbReference>
<dbReference type="GO" id="GO:0016702">
    <property type="term" value="F:oxidoreductase activity, acting on single donors with incorporation of molecular oxygen, incorporation of two atoms of oxygen"/>
    <property type="evidence" value="ECO:0007669"/>
    <property type="project" value="UniProtKB-ARBA"/>
</dbReference>
<evidence type="ECO:0000256" key="4">
    <source>
        <dbReference type="ARBA" id="ARBA00022833"/>
    </source>
</evidence>
<keyword evidence="7" id="KW-0223">Dioxygenase</keyword>
<dbReference type="GO" id="GO:0008198">
    <property type="term" value="F:ferrous iron binding"/>
    <property type="evidence" value="ECO:0007669"/>
    <property type="project" value="InterPro"/>
</dbReference>
<keyword evidence="4" id="KW-0862">Zinc</keyword>
<dbReference type="GO" id="GO:0008270">
    <property type="term" value="F:zinc ion binding"/>
    <property type="evidence" value="ECO:0007669"/>
    <property type="project" value="InterPro"/>
</dbReference>
<evidence type="ECO:0000256" key="2">
    <source>
        <dbReference type="ARBA" id="ARBA00007581"/>
    </source>
</evidence>
<feature type="domain" description="Extradiol ring-cleavage dioxygenase class III enzyme subunit B" evidence="6">
    <location>
        <begin position="35"/>
        <end position="252"/>
    </location>
</feature>
<name>D9RAX4_LACSW</name>
<organism evidence="7 8">
    <name type="scientific">Lacrimispora saccharolytica (strain ATCC 35040 / DSM 2544 / NRCC 2533 / WM1)</name>
    <name type="common">Clostridium saccharolyticum</name>
    <dbReference type="NCBI Taxonomy" id="610130"/>
    <lineage>
        <taxon>Bacteria</taxon>
        <taxon>Bacillati</taxon>
        <taxon>Bacillota</taxon>
        <taxon>Clostridia</taxon>
        <taxon>Lachnospirales</taxon>
        <taxon>Lachnospiraceae</taxon>
        <taxon>Lacrimispora</taxon>
    </lineage>
</organism>
<gene>
    <name evidence="7" type="ordered locus">Closa_3648</name>
</gene>
<dbReference type="EMBL" id="CP002109">
    <property type="protein sequence ID" value="ADL06171.1"/>
    <property type="molecule type" value="Genomic_DNA"/>
</dbReference>
<dbReference type="PIRSF" id="PIRSF006157">
    <property type="entry name" value="Doxgns_DODA"/>
    <property type="match status" value="1"/>
</dbReference>
<proteinExistence type="inferred from homology"/>
<evidence type="ECO:0000313" key="7">
    <source>
        <dbReference type="EMBL" id="ADL06171.1"/>
    </source>
</evidence>
<dbReference type="OrthoDB" id="9790889at2"/>
<dbReference type="HOGENOM" id="CLU_046582_2_0_9"/>
<dbReference type="InterPro" id="IPR004183">
    <property type="entry name" value="Xdiol_dOase_suB"/>
</dbReference>
<dbReference type="AlphaFoldDB" id="D9RAX4"/>
<evidence type="ECO:0000256" key="3">
    <source>
        <dbReference type="ARBA" id="ARBA00022723"/>
    </source>
</evidence>
<comment type="cofactor">
    <cofactor evidence="1">
        <name>Zn(2+)</name>
        <dbReference type="ChEBI" id="CHEBI:29105"/>
    </cofactor>
</comment>
<dbReference type="NCBIfam" id="NF007914">
    <property type="entry name" value="PRK10628.1"/>
    <property type="match status" value="1"/>
</dbReference>
<evidence type="ECO:0000313" key="8">
    <source>
        <dbReference type="Proteomes" id="UP000001662"/>
    </source>
</evidence>
<dbReference type="eggNOG" id="COG3384">
    <property type="taxonomic scope" value="Bacteria"/>
</dbReference>
<dbReference type="KEGG" id="csh:Closa_3648"/>
<dbReference type="Gene3D" id="3.40.830.10">
    <property type="entry name" value="LigB-like"/>
    <property type="match status" value="1"/>
</dbReference>
<comment type="similarity">
    <text evidence="2">Belongs to the DODA-type extradiol aromatic ring-opening dioxygenase family.</text>
</comment>
<dbReference type="CDD" id="cd07363">
    <property type="entry name" value="45_DOPA_Dioxygenase"/>
    <property type="match status" value="1"/>
</dbReference>